<evidence type="ECO:0000313" key="2">
    <source>
        <dbReference type="EMBL" id="MDR7149946.1"/>
    </source>
</evidence>
<dbReference type="RefSeq" id="WP_310314838.1">
    <property type="nucleotide sequence ID" value="NZ_JAVDWU010000003.1"/>
</dbReference>
<evidence type="ECO:0000256" key="1">
    <source>
        <dbReference type="SAM" id="MobiDB-lite"/>
    </source>
</evidence>
<accession>A0ABU1WKX4</accession>
<feature type="compositionally biased region" description="Basic and acidic residues" evidence="1">
    <location>
        <begin position="98"/>
        <end position="109"/>
    </location>
</feature>
<feature type="region of interest" description="Disordered" evidence="1">
    <location>
        <begin position="42"/>
        <end position="143"/>
    </location>
</feature>
<proteinExistence type="predicted"/>
<dbReference type="InterPro" id="IPR038610">
    <property type="entry name" value="FliK-like_C_sf"/>
</dbReference>
<feature type="compositionally biased region" description="Pro residues" evidence="1">
    <location>
        <begin position="79"/>
        <end position="88"/>
    </location>
</feature>
<dbReference type="Pfam" id="PF09483">
    <property type="entry name" value="HpaP"/>
    <property type="match status" value="1"/>
</dbReference>
<comment type="caution">
    <text evidence="2">The sequence shown here is derived from an EMBL/GenBank/DDBJ whole genome shotgun (WGS) entry which is preliminary data.</text>
</comment>
<dbReference type="InterPro" id="IPR013390">
    <property type="entry name" value="T3SS_HpaP"/>
</dbReference>
<sequence length="240" mass="25850">MSRTEGRRPLRVLSAEEVAQHLQAQAQAPRGAVQLAVAQSTDRFRRSLSGPPRRADSLCATPSPPPLQASAGRGRERAPAPPAMPGPLAPFHTGAEALLDRPDGEDHLGVDQTAARGSQEAVPSGCTPSTDASNRGGVNDGLVVSALPQDPWPQQMAQTIATLCARAEPSFVNWTVTLPMDPQGLPQTDLRLSLSQHWLSLRFITQSPQSHHLVCAHRDRLLEELERLPQLPHGIDIEVT</sequence>
<organism evidence="2 3">
    <name type="scientific">Hydrogenophaga palleronii</name>
    <dbReference type="NCBI Taxonomy" id="65655"/>
    <lineage>
        <taxon>Bacteria</taxon>
        <taxon>Pseudomonadati</taxon>
        <taxon>Pseudomonadota</taxon>
        <taxon>Betaproteobacteria</taxon>
        <taxon>Burkholderiales</taxon>
        <taxon>Comamonadaceae</taxon>
        <taxon>Hydrogenophaga</taxon>
    </lineage>
</organism>
<name>A0ABU1WKX4_9BURK</name>
<dbReference type="EMBL" id="JAVDWU010000003">
    <property type="protein sequence ID" value="MDR7149946.1"/>
    <property type="molecule type" value="Genomic_DNA"/>
</dbReference>
<keyword evidence="3" id="KW-1185">Reference proteome</keyword>
<gene>
    <name evidence="2" type="ORF">J2W49_001901</name>
</gene>
<reference evidence="2 3" key="1">
    <citation type="submission" date="2023-07" db="EMBL/GenBank/DDBJ databases">
        <title>Sorghum-associated microbial communities from plants grown in Nebraska, USA.</title>
        <authorList>
            <person name="Schachtman D."/>
        </authorList>
    </citation>
    <scope>NUCLEOTIDE SEQUENCE [LARGE SCALE GENOMIC DNA]</scope>
    <source>
        <strain evidence="2 3">4249</strain>
    </source>
</reference>
<dbReference type="Gene3D" id="3.30.750.140">
    <property type="match status" value="1"/>
</dbReference>
<dbReference type="Proteomes" id="UP001265700">
    <property type="component" value="Unassembled WGS sequence"/>
</dbReference>
<evidence type="ECO:0000313" key="3">
    <source>
        <dbReference type="Proteomes" id="UP001265700"/>
    </source>
</evidence>
<protein>
    <submittedName>
        <fullName evidence="2">Uncharacterized protein</fullName>
    </submittedName>
</protein>